<sequence>MNKISVISMFILLSNYLCVAQYLTNKEVDYLKDKVVVLDSNSTYKDIKWQPVINKLKDKRILLLGEFNHGSKEVFELRNDLIKSLHEDYNYNVILFESGIGEVAAMDSNNENLNPRPTNSRFVWRLENQRI</sequence>
<dbReference type="KEGG" id="lnu:N7U66_03530"/>
<name>A0A9E8MXL1_9FLAO</name>
<dbReference type="AlphaFoldDB" id="A0A9E8MXL1"/>
<accession>A0A9E8MXL1</accession>
<evidence type="ECO:0008006" key="3">
    <source>
        <dbReference type="Google" id="ProtNLM"/>
    </source>
</evidence>
<organism evidence="1 2">
    <name type="scientific">Lacinutrix neustonica</name>
    <dbReference type="NCBI Taxonomy" id="2980107"/>
    <lineage>
        <taxon>Bacteria</taxon>
        <taxon>Pseudomonadati</taxon>
        <taxon>Bacteroidota</taxon>
        <taxon>Flavobacteriia</taxon>
        <taxon>Flavobacteriales</taxon>
        <taxon>Flavobacteriaceae</taxon>
        <taxon>Lacinutrix</taxon>
    </lineage>
</organism>
<dbReference type="Proteomes" id="UP001164705">
    <property type="component" value="Chromosome"/>
</dbReference>
<dbReference type="SUPFAM" id="SSF159501">
    <property type="entry name" value="EreA/ChaN-like"/>
    <property type="match status" value="1"/>
</dbReference>
<proteinExistence type="predicted"/>
<dbReference type="RefSeq" id="WP_267677353.1">
    <property type="nucleotide sequence ID" value="NZ_CP113088.1"/>
</dbReference>
<protein>
    <recommendedName>
        <fullName evidence="3">Erythromycin esterase</fullName>
    </recommendedName>
</protein>
<gene>
    <name evidence="1" type="ORF">N7U66_03530</name>
</gene>
<evidence type="ECO:0000313" key="1">
    <source>
        <dbReference type="EMBL" id="WAC02755.1"/>
    </source>
</evidence>
<dbReference type="Gene3D" id="3.40.1660.10">
    <property type="entry name" value="EreA-like (biosynthetic domain)"/>
    <property type="match status" value="1"/>
</dbReference>
<dbReference type="EMBL" id="CP113088">
    <property type="protein sequence ID" value="WAC02755.1"/>
    <property type="molecule type" value="Genomic_DNA"/>
</dbReference>
<evidence type="ECO:0000313" key="2">
    <source>
        <dbReference type="Proteomes" id="UP001164705"/>
    </source>
</evidence>
<reference evidence="1" key="1">
    <citation type="submission" date="2022-11" db="EMBL/GenBank/DDBJ databases">
        <title>Lacinutrix neustonica HL-RS19T sp. nov., isolated from the surface microlayer sample of brackish Lake Shihwa.</title>
        <authorList>
            <person name="Choi J.Y."/>
            <person name="Hwang C.Y."/>
        </authorList>
    </citation>
    <scope>NUCLEOTIDE SEQUENCE</scope>
    <source>
        <strain evidence="1">HL-RS19</strain>
    </source>
</reference>
<keyword evidence="2" id="KW-1185">Reference proteome</keyword>